<reference evidence="1 2" key="1">
    <citation type="journal article" date="2019" name="Sci. Rep.">
        <title>Comparative genomics of chytrid fungi reveal insights into the obligate biotrophic and pathogenic lifestyle of Synchytrium endobioticum.</title>
        <authorList>
            <person name="van de Vossenberg B.T.L.H."/>
            <person name="Warris S."/>
            <person name="Nguyen H.D.T."/>
            <person name="van Gent-Pelzer M.P.E."/>
            <person name="Joly D.L."/>
            <person name="van de Geest H.C."/>
            <person name="Bonants P.J.M."/>
            <person name="Smith D.S."/>
            <person name="Levesque C.A."/>
            <person name="van der Lee T.A.J."/>
        </authorList>
    </citation>
    <scope>NUCLEOTIDE SEQUENCE [LARGE SCALE GENOMIC DNA]</scope>
    <source>
        <strain evidence="1 2">MB42</strain>
    </source>
</reference>
<name>A0A507DLU2_9FUNG</name>
<gene>
    <name evidence="1" type="ORF">SeMB42_g01443</name>
</gene>
<dbReference type="EMBL" id="QEAN01000037">
    <property type="protein sequence ID" value="TPX52391.1"/>
    <property type="molecule type" value="Genomic_DNA"/>
</dbReference>
<protein>
    <submittedName>
        <fullName evidence="1">Uncharacterized protein</fullName>
    </submittedName>
</protein>
<dbReference type="AlphaFoldDB" id="A0A507DLU2"/>
<keyword evidence="2" id="KW-1185">Reference proteome</keyword>
<evidence type="ECO:0000313" key="2">
    <source>
        <dbReference type="Proteomes" id="UP000317494"/>
    </source>
</evidence>
<proteinExistence type="predicted"/>
<dbReference type="VEuPathDB" id="FungiDB:SeMB42_g01443"/>
<organism evidence="1 2">
    <name type="scientific">Synchytrium endobioticum</name>
    <dbReference type="NCBI Taxonomy" id="286115"/>
    <lineage>
        <taxon>Eukaryota</taxon>
        <taxon>Fungi</taxon>
        <taxon>Fungi incertae sedis</taxon>
        <taxon>Chytridiomycota</taxon>
        <taxon>Chytridiomycota incertae sedis</taxon>
        <taxon>Chytridiomycetes</taxon>
        <taxon>Synchytriales</taxon>
        <taxon>Synchytriaceae</taxon>
        <taxon>Synchytrium</taxon>
    </lineage>
</organism>
<comment type="caution">
    <text evidence="1">The sequence shown here is derived from an EMBL/GenBank/DDBJ whole genome shotgun (WGS) entry which is preliminary data.</text>
</comment>
<dbReference type="Proteomes" id="UP000317494">
    <property type="component" value="Unassembled WGS sequence"/>
</dbReference>
<accession>A0A507DLU2</accession>
<sequence length="75" mass="9083">MRFRRKNLRHPTVLVEVLYLAVRPASLQFPITTVNSLPYFPFMRRKSLPSDLWVLMNVFQRHQFKWSTIAWAYSQ</sequence>
<evidence type="ECO:0000313" key="1">
    <source>
        <dbReference type="EMBL" id="TPX52391.1"/>
    </source>
</evidence>